<evidence type="ECO:0000313" key="1">
    <source>
        <dbReference type="EMBL" id="KXU37657.1"/>
    </source>
</evidence>
<dbReference type="STRING" id="1548208.AXK12_01605"/>
<evidence type="ECO:0000313" key="2">
    <source>
        <dbReference type="Proteomes" id="UP000071392"/>
    </source>
</evidence>
<sequence length="98" mass="10823">MAKDKEPKPDLVRSSAAQYLTTHQSAYLAVYGEVKRGHRHMEPKAPLACGGETPTAGAEFFSFVAASALGEVSAQMCYEDEDIWRRLARRGAGRQTHR</sequence>
<dbReference type="Proteomes" id="UP000071392">
    <property type="component" value="Unassembled WGS sequence"/>
</dbReference>
<dbReference type="AlphaFoldDB" id="A0A139SSW8"/>
<name>A0A139SSW8_9BACT</name>
<keyword evidence="2" id="KW-1185">Reference proteome</keyword>
<dbReference type="OrthoDB" id="9806925at2"/>
<gene>
    <name evidence="1" type="ORF">AXK12_01605</name>
</gene>
<proteinExistence type="predicted"/>
<dbReference type="EMBL" id="LSZP01000005">
    <property type="protein sequence ID" value="KXU37657.1"/>
    <property type="molecule type" value="Genomic_DNA"/>
</dbReference>
<reference evidence="1 2" key="1">
    <citation type="submission" date="2016-02" db="EMBL/GenBank/DDBJ databases">
        <authorList>
            <person name="Wen L."/>
            <person name="He K."/>
            <person name="Yang H."/>
        </authorList>
    </citation>
    <scope>NUCLEOTIDE SEQUENCE [LARGE SCALE GENOMIC DNA]</scope>
    <source>
        <strain evidence="1 2">CV41</strain>
    </source>
</reference>
<protein>
    <submittedName>
        <fullName evidence="1">Uncharacterized protein</fullName>
    </submittedName>
</protein>
<dbReference type="RefSeq" id="WP_068710908.1">
    <property type="nucleotide sequence ID" value="NZ_LSZP01000005.1"/>
</dbReference>
<comment type="caution">
    <text evidence="1">The sequence shown here is derived from an EMBL/GenBank/DDBJ whole genome shotgun (WGS) entry which is preliminary data.</text>
</comment>
<organism evidence="1 2">
    <name type="scientific">Cephaloticoccus capnophilus</name>
    <dbReference type="NCBI Taxonomy" id="1548208"/>
    <lineage>
        <taxon>Bacteria</taxon>
        <taxon>Pseudomonadati</taxon>
        <taxon>Verrucomicrobiota</taxon>
        <taxon>Opitutia</taxon>
        <taxon>Opitutales</taxon>
        <taxon>Opitutaceae</taxon>
        <taxon>Cephaloticoccus</taxon>
    </lineage>
</organism>
<accession>A0A139SSW8</accession>